<reference evidence="1" key="1">
    <citation type="submission" date="2021-06" db="EMBL/GenBank/DDBJ databases">
        <authorList>
            <person name="Kallberg Y."/>
            <person name="Tangrot J."/>
            <person name="Rosling A."/>
        </authorList>
    </citation>
    <scope>NUCLEOTIDE SEQUENCE</scope>
    <source>
        <strain evidence="1">MA461A</strain>
    </source>
</reference>
<keyword evidence="2" id="KW-1185">Reference proteome</keyword>
<organism evidence="1 2">
    <name type="scientific">Racocetra persica</name>
    <dbReference type="NCBI Taxonomy" id="160502"/>
    <lineage>
        <taxon>Eukaryota</taxon>
        <taxon>Fungi</taxon>
        <taxon>Fungi incertae sedis</taxon>
        <taxon>Mucoromycota</taxon>
        <taxon>Glomeromycotina</taxon>
        <taxon>Glomeromycetes</taxon>
        <taxon>Diversisporales</taxon>
        <taxon>Gigasporaceae</taxon>
        <taxon>Racocetra</taxon>
    </lineage>
</organism>
<comment type="caution">
    <text evidence="1">The sequence shown here is derived from an EMBL/GenBank/DDBJ whole genome shotgun (WGS) entry which is preliminary data.</text>
</comment>
<dbReference type="EMBL" id="CAJVQC010019316">
    <property type="protein sequence ID" value="CAG8700282.1"/>
    <property type="molecule type" value="Genomic_DNA"/>
</dbReference>
<evidence type="ECO:0000313" key="2">
    <source>
        <dbReference type="Proteomes" id="UP000789920"/>
    </source>
</evidence>
<name>A0ACA9PBM1_9GLOM</name>
<evidence type="ECO:0000313" key="1">
    <source>
        <dbReference type="EMBL" id="CAG8700282.1"/>
    </source>
</evidence>
<protein>
    <submittedName>
        <fullName evidence="1">24457_t:CDS:1</fullName>
    </submittedName>
</protein>
<feature type="non-terminal residue" evidence="1">
    <location>
        <position position="1"/>
    </location>
</feature>
<gene>
    <name evidence="1" type="ORF">RPERSI_LOCUS9991</name>
</gene>
<proteinExistence type="predicted"/>
<sequence>PIDNYIAKELTQQDNDKFKILLLRLTISCKWAFHWVNKLEAKKLFEFLNPHLKLPECWTLSGKVLDAAVAEENEAIYDAFCKDKIDVTLTFDG</sequence>
<accession>A0ACA9PBM1</accession>
<dbReference type="Proteomes" id="UP000789920">
    <property type="component" value="Unassembled WGS sequence"/>
</dbReference>